<gene>
    <name evidence="2" type="ORF">PAXRUDRAFT_44681</name>
</gene>
<evidence type="ECO:0000256" key="1">
    <source>
        <dbReference type="SAM" id="MobiDB-lite"/>
    </source>
</evidence>
<dbReference type="Proteomes" id="UP000054538">
    <property type="component" value="Unassembled WGS sequence"/>
</dbReference>
<evidence type="ECO:0000313" key="3">
    <source>
        <dbReference type="Proteomes" id="UP000054538"/>
    </source>
</evidence>
<accession>A0A0D0BTD1</accession>
<proteinExistence type="predicted"/>
<dbReference type="AlphaFoldDB" id="A0A0D0BTD1"/>
<dbReference type="HOGENOM" id="CLU_035918_5_0_1"/>
<keyword evidence="3" id="KW-1185">Reference proteome</keyword>
<dbReference type="EMBL" id="KN828638">
    <property type="protein sequence ID" value="KIK74692.1"/>
    <property type="molecule type" value="Genomic_DNA"/>
</dbReference>
<dbReference type="InParanoid" id="A0A0D0BTD1"/>
<dbReference type="InterPro" id="IPR046521">
    <property type="entry name" value="DUF6698"/>
</dbReference>
<organism evidence="2 3">
    <name type="scientific">Paxillus rubicundulus Ve08.2h10</name>
    <dbReference type="NCBI Taxonomy" id="930991"/>
    <lineage>
        <taxon>Eukaryota</taxon>
        <taxon>Fungi</taxon>
        <taxon>Dikarya</taxon>
        <taxon>Basidiomycota</taxon>
        <taxon>Agaricomycotina</taxon>
        <taxon>Agaricomycetes</taxon>
        <taxon>Agaricomycetidae</taxon>
        <taxon>Boletales</taxon>
        <taxon>Paxilineae</taxon>
        <taxon>Paxillaceae</taxon>
        <taxon>Paxillus</taxon>
    </lineage>
</organism>
<reference evidence="2 3" key="1">
    <citation type="submission" date="2014-04" db="EMBL/GenBank/DDBJ databases">
        <authorList>
            <consortium name="DOE Joint Genome Institute"/>
            <person name="Kuo A."/>
            <person name="Kohler A."/>
            <person name="Jargeat P."/>
            <person name="Nagy L.G."/>
            <person name="Floudas D."/>
            <person name="Copeland A."/>
            <person name="Barry K.W."/>
            <person name="Cichocki N."/>
            <person name="Veneault-Fourrey C."/>
            <person name="LaButti K."/>
            <person name="Lindquist E.A."/>
            <person name="Lipzen A."/>
            <person name="Lundell T."/>
            <person name="Morin E."/>
            <person name="Murat C."/>
            <person name="Sun H."/>
            <person name="Tunlid A."/>
            <person name="Henrissat B."/>
            <person name="Grigoriev I.V."/>
            <person name="Hibbett D.S."/>
            <person name="Martin F."/>
            <person name="Nordberg H.P."/>
            <person name="Cantor M.N."/>
            <person name="Hua S.X."/>
        </authorList>
    </citation>
    <scope>NUCLEOTIDE SEQUENCE [LARGE SCALE GENOMIC DNA]</scope>
    <source>
        <strain evidence="2 3">Ve08.2h10</strain>
    </source>
</reference>
<feature type="region of interest" description="Disordered" evidence="1">
    <location>
        <begin position="114"/>
        <end position="158"/>
    </location>
</feature>
<feature type="compositionally biased region" description="Basic and acidic residues" evidence="1">
    <location>
        <begin position="146"/>
        <end position="158"/>
    </location>
</feature>
<name>A0A0D0BTD1_9AGAM</name>
<dbReference type="Pfam" id="PF20414">
    <property type="entry name" value="DUF6698"/>
    <property type="match status" value="1"/>
</dbReference>
<dbReference type="OrthoDB" id="2662502at2759"/>
<sequence>GADGARGDDTASLKMAVAHWLNERSPSPKPRFKPKTKARRGFYHEVTGELLCPSEYNWNDKVRIRDLHTSYLVTAYNWPRFLYKDGSYDPSDRQKGLFKSDLLMKAFKHIFTSPSSTSRESHSEESGNDSDGGEGAMLPDNEESEPPFKRFKPTDGGRTRSHVAALLGMKSVQPRAIAYIAVQLRFSLSSCRSW</sequence>
<reference evidence="3" key="2">
    <citation type="submission" date="2015-01" db="EMBL/GenBank/DDBJ databases">
        <title>Evolutionary Origins and Diversification of the Mycorrhizal Mutualists.</title>
        <authorList>
            <consortium name="DOE Joint Genome Institute"/>
            <consortium name="Mycorrhizal Genomics Consortium"/>
            <person name="Kohler A."/>
            <person name="Kuo A."/>
            <person name="Nagy L.G."/>
            <person name="Floudas D."/>
            <person name="Copeland A."/>
            <person name="Barry K.W."/>
            <person name="Cichocki N."/>
            <person name="Veneault-Fourrey C."/>
            <person name="LaButti K."/>
            <person name="Lindquist E.A."/>
            <person name="Lipzen A."/>
            <person name="Lundell T."/>
            <person name="Morin E."/>
            <person name="Murat C."/>
            <person name="Riley R."/>
            <person name="Ohm R."/>
            <person name="Sun H."/>
            <person name="Tunlid A."/>
            <person name="Henrissat B."/>
            <person name="Grigoriev I.V."/>
            <person name="Hibbett D.S."/>
            <person name="Martin F."/>
        </authorList>
    </citation>
    <scope>NUCLEOTIDE SEQUENCE [LARGE SCALE GENOMIC DNA]</scope>
    <source>
        <strain evidence="3">Ve08.2h10</strain>
    </source>
</reference>
<protein>
    <submittedName>
        <fullName evidence="2">Uncharacterized protein</fullName>
    </submittedName>
</protein>
<feature type="non-terminal residue" evidence="2">
    <location>
        <position position="1"/>
    </location>
</feature>
<evidence type="ECO:0000313" key="2">
    <source>
        <dbReference type="EMBL" id="KIK74692.1"/>
    </source>
</evidence>
<feature type="non-terminal residue" evidence="2">
    <location>
        <position position="194"/>
    </location>
</feature>